<reference evidence="3" key="1">
    <citation type="submission" date="2021-02" db="EMBL/GenBank/DDBJ databases">
        <authorList>
            <person name="Palmer J.M."/>
        </authorList>
    </citation>
    <scope>NUCLEOTIDE SEQUENCE</scope>
    <source>
        <strain evidence="3">SCRP23</strain>
    </source>
</reference>
<accession>A0A8T1X3Z1</accession>
<keyword evidence="1" id="KW-0175">Coiled coil</keyword>
<dbReference type="AlphaFoldDB" id="A0A8T1X3Z1"/>
<comment type="caution">
    <text evidence="3">The sequence shown here is derived from an EMBL/GenBank/DDBJ whole genome shotgun (WGS) entry which is preliminary data.</text>
</comment>
<organism evidence="3 4">
    <name type="scientific">Phytophthora boehmeriae</name>
    <dbReference type="NCBI Taxonomy" id="109152"/>
    <lineage>
        <taxon>Eukaryota</taxon>
        <taxon>Sar</taxon>
        <taxon>Stramenopiles</taxon>
        <taxon>Oomycota</taxon>
        <taxon>Peronosporomycetes</taxon>
        <taxon>Peronosporales</taxon>
        <taxon>Peronosporaceae</taxon>
        <taxon>Phytophthora</taxon>
    </lineage>
</organism>
<feature type="region of interest" description="Disordered" evidence="2">
    <location>
        <begin position="752"/>
        <end position="907"/>
    </location>
</feature>
<protein>
    <submittedName>
        <fullName evidence="3">Uncharacterized protein</fullName>
    </submittedName>
</protein>
<feature type="compositionally biased region" description="Low complexity" evidence="2">
    <location>
        <begin position="850"/>
        <end position="864"/>
    </location>
</feature>
<evidence type="ECO:0000256" key="1">
    <source>
        <dbReference type="SAM" id="Coils"/>
    </source>
</evidence>
<evidence type="ECO:0000313" key="4">
    <source>
        <dbReference type="Proteomes" id="UP000693981"/>
    </source>
</evidence>
<name>A0A8T1X3Z1_9STRA</name>
<feature type="coiled-coil region" evidence="1">
    <location>
        <begin position="296"/>
        <end position="327"/>
    </location>
</feature>
<feature type="region of interest" description="Disordered" evidence="2">
    <location>
        <begin position="249"/>
        <end position="268"/>
    </location>
</feature>
<feature type="region of interest" description="Disordered" evidence="2">
    <location>
        <begin position="120"/>
        <end position="139"/>
    </location>
</feature>
<feature type="compositionally biased region" description="Basic and acidic residues" evidence="2">
    <location>
        <begin position="897"/>
        <end position="907"/>
    </location>
</feature>
<feature type="coiled-coil region" evidence="1">
    <location>
        <begin position="520"/>
        <end position="547"/>
    </location>
</feature>
<dbReference type="PROSITE" id="PS50096">
    <property type="entry name" value="IQ"/>
    <property type="match status" value="1"/>
</dbReference>
<dbReference type="EMBL" id="JAGDFL010000082">
    <property type="protein sequence ID" value="KAG7398380.1"/>
    <property type="molecule type" value="Genomic_DNA"/>
</dbReference>
<feature type="region of interest" description="Disordered" evidence="2">
    <location>
        <begin position="154"/>
        <end position="174"/>
    </location>
</feature>
<sequence length="907" mass="103380">MTGLSQEEEDDDERLALERELAAELAAMSVDDAGMDINYDTTDSVHCDYVRLDLEEVLQRATQVSAGGFVSENDNSEGESSAATSWDLLLQSVDRNEREFFQLYHNDLNDIRASILDVKPSMQSPQPQTKIDPDEKQSNQLDHAVDRESVENVIAGSDPTDSPPPVHDNDEQHDDKVAHGDKQITNDETSSSAAPDADAASNASGVSANFQEFYGDEVPISTTTSSSEASPTLMTIEATASSFTLLSKEHEPPVITAQEIPSSDRSGEKGLEVIAKLHAVRESRRLKTQARREKERNDAVRLLRQLQKDLEAQEQDAEEARRAANERSLMAIEEAFGRRFAAAEREAHESGLMVLADEASQEYEASLARVQAAISREICQMAAEDQAERRRMQAEKKILHMQQLSLARSHFGMVLVELTKYHQVQRQLSDQEMKRELRECVQMRAEEAYARRVIAEMRAFHEQQTRESNRSLMVYEDELSRALEVAAREEQRKCEERRHEECCRELMECEERRTRYALAYNETLQNVQKQREERSRLSMELEEIRCRHSWTYLAQKAQALAQEREAQRSRFLSNVSTGVCAIEVMYQHHELIVCLGRWKWWNAQCADEEKARENAATRIQMWHRSRRLCLHQVVSADSPLVLEDMSEDGEEPQEEEPGYGDDADILMTENNLAECTASQDAARRLQSRFRGFHVRRKFASALALAQAVDNQDESDAFDVVDLDDLIELPPELVDGWEDPVLPQVSFVRRESPLVHQPNSCEEERVEHIDDEGDVERDNNVESNGKPHAPVVQTPVSRVKEQSLAATLWSKMSRSRQKQQHSQQERQRQLDPVYRVQKLLNRKSGVRGNPSSSHNNNQSSHSRSQTPQGGQKIANMITWSSSSNAKKRPKVKLPSLVERLRRQTMDER</sequence>
<dbReference type="OrthoDB" id="113091at2759"/>
<dbReference type="Proteomes" id="UP000693981">
    <property type="component" value="Unassembled WGS sequence"/>
</dbReference>
<keyword evidence="4" id="KW-1185">Reference proteome</keyword>
<evidence type="ECO:0000313" key="3">
    <source>
        <dbReference type="EMBL" id="KAG7398380.1"/>
    </source>
</evidence>
<proteinExistence type="predicted"/>
<gene>
    <name evidence="3" type="ORF">PHYBOEH_011181</name>
</gene>
<evidence type="ECO:0000256" key="2">
    <source>
        <dbReference type="SAM" id="MobiDB-lite"/>
    </source>
</evidence>